<dbReference type="InterPro" id="IPR035963">
    <property type="entry name" value="FERM_2"/>
</dbReference>
<dbReference type="InterPro" id="IPR040790">
    <property type="entry name" value="Kindlin_2_N"/>
</dbReference>
<dbReference type="SMART" id="SM00295">
    <property type="entry name" value="B41"/>
    <property type="match status" value="1"/>
</dbReference>
<dbReference type="GeneID" id="106466612"/>
<dbReference type="CDD" id="cd13205">
    <property type="entry name" value="FERM_C_fermitin"/>
    <property type="match status" value="1"/>
</dbReference>
<dbReference type="CDD" id="cd17096">
    <property type="entry name" value="FERM_F1_kindlins"/>
    <property type="match status" value="1"/>
</dbReference>
<dbReference type="SMART" id="SM00233">
    <property type="entry name" value="PH"/>
    <property type="match status" value="1"/>
</dbReference>
<dbReference type="InterPro" id="IPR011993">
    <property type="entry name" value="PH-like_dom_sf"/>
</dbReference>
<dbReference type="Proteomes" id="UP000694941">
    <property type="component" value="Unplaced"/>
</dbReference>
<dbReference type="InterPro" id="IPR037843">
    <property type="entry name" value="Kindlin/fermitin"/>
</dbReference>
<dbReference type="InterPro" id="IPR014352">
    <property type="entry name" value="FERM/acyl-CoA-bd_prot_sf"/>
</dbReference>
<evidence type="ECO:0000259" key="2">
    <source>
        <dbReference type="SMART" id="SM00233"/>
    </source>
</evidence>
<dbReference type="Gene3D" id="2.30.29.30">
    <property type="entry name" value="Pleckstrin-homology domain (PH domain)/Phosphotyrosine-binding domain (PTB)"/>
    <property type="match status" value="2"/>
</dbReference>
<dbReference type="SUPFAM" id="SSF50729">
    <property type="entry name" value="PH domain-like"/>
    <property type="match status" value="2"/>
</dbReference>
<name>A0ABM1BHY2_LIMPO</name>
<evidence type="ECO:0000256" key="1">
    <source>
        <dbReference type="SAM" id="MobiDB-lite"/>
    </source>
</evidence>
<dbReference type="InterPro" id="IPR019748">
    <property type="entry name" value="FERM_central"/>
</dbReference>
<feature type="compositionally biased region" description="Basic and acidic residues" evidence="1">
    <location>
        <begin position="156"/>
        <end position="165"/>
    </location>
</feature>
<dbReference type="Pfam" id="PF18124">
    <property type="entry name" value="Kindlin_2_N"/>
    <property type="match status" value="1"/>
</dbReference>
<dbReference type="PANTHER" id="PTHR16160">
    <property type="entry name" value="FERMITIN 2-RELATED"/>
    <property type="match status" value="1"/>
</dbReference>
<protein>
    <submittedName>
        <fullName evidence="5">Unc-112-related protein-like</fullName>
    </submittedName>
</protein>
<dbReference type="InterPro" id="IPR001849">
    <property type="entry name" value="PH_domain"/>
</dbReference>
<evidence type="ECO:0000313" key="4">
    <source>
        <dbReference type="Proteomes" id="UP000694941"/>
    </source>
</evidence>
<dbReference type="RefSeq" id="XP_013782360.1">
    <property type="nucleotide sequence ID" value="XM_013926906.2"/>
</dbReference>
<dbReference type="Gene3D" id="3.10.20.90">
    <property type="entry name" value="Phosphatidylinositol 3-kinase Catalytic Subunit, Chain A, domain 1"/>
    <property type="match status" value="2"/>
</dbReference>
<proteinExistence type="predicted"/>
<keyword evidence="4" id="KW-1185">Reference proteome</keyword>
<sequence length="678" mass="77578">MIADGYAVGDGSWELKVKITDMDKDIPMRVKGDLHIGGLMLKLVEVLEVALDYSDHALWWPKKKKWLTATRSTLDQSGVQADSELHFTPMHKHLRVQLPDLRYIECRVDFSVKTFSAVVKLCKELEITHPEELSFCWPVKSVQMRKTKPSAKVSLFKKEKDEKSESLGNLSERQGTPERLSPSVSLLSTPASSPMWSNSPRGPLGSPSFNGSVSFQSDISSSSQDFVLYQSPSTPSEEAKSSLFRPKALIDKVRLNAGWLDSSLSLYEQGVMEGDTLFLKYKYYCFYDLNPKYDAVRINQIYEQARWSILTEEIDCTEEEMMMFAALQFQVSVQAKLPQPEYEKEEDDIDAALTDLQISLEGSAVNTKGKDITHVPELTDELQIIIKPKRLTLKRPKKYSFSFKDTKISIYKSDKGAPVMEINLKGCEVTPDVNISQGRYGIKLEAPSQEGMVDYWIRCKDREQYAKWMAACRLATKGKTMADSSYDMEVRSILDFLKLQQPAEAPIVSPSQVDINLEDFIAPRFLKRSKEKQIITQILQAHVNVSKLNLVEAKLNFIKAWQALPEYGISLFTIKFTGCKREELLGIAYNRLMRMEFHSGDLIKTWRFNTMKAWNVNWNTREMMVQFEEEEIVFSCLSAHCKVVHEFIGGYIFLSMRSKDQNQMLNEDLFHKLTGGWL</sequence>
<feature type="region of interest" description="Disordered" evidence="1">
    <location>
        <begin position="151"/>
        <end position="201"/>
    </location>
</feature>
<feature type="domain" description="Band 4.1" evidence="3">
    <location>
        <begin position="88"/>
        <end position="572"/>
    </location>
</feature>
<accession>A0ABM1BHY2</accession>
<evidence type="ECO:0000259" key="3">
    <source>
        <dbReference type="SMART" id="SM00295"/>
    </source>
</evidence>
<dbReference type="Gene3D" id="1.20.80.10">
    <property type="match status" value="1"/>
</dbReference>
<dbReference type="CDD" id="cd14473">
    <property type="entry name" value="FERM_B-lobe"/>
    <property type="match status" value="1"/>
</dbReference>
<dbReference type="InterPro" id="IPR019749">
    <property type="entry name" value="Band_41_domain"/>
</dbReference>
<dbReference type="SUPFAM" id="SSF47031">
    <property type="entry name" value="Second domain of FERM"/>
    <property type="match status" value="1"/>
</dbReference>
<reference evidence="5" key="1">
    <citation type="submission" date="2025-08" db="UniProtKB">
        <authorList>
            <consortium name="RefSeq"/>
        </authorList>
    </citation>
    <scope>IDENTIFICATION</scope>
    <source>
        <tissue evidence="5">Muscle</tissue>
    </source>
</reference>
<organism evidence="4 5">
    <name type="scientific">Limulus polyphemus</name>
    <name type="common">Atlantic horseshoe crab</name>
    <dbReference type="NCBI Taxonomy" id="6850"/>
    <lineage>
        <taxon>Eukaryota</taxon>
        <taxon>Metazoa</taxon>
        <taxon>Ecdysozoa</taxon>
        <taxon>Arthropoda</taxon>
        <taxon>Chelicerata</taxon>
        <taxon>Merostomata</taxon>
        <taxon>Xiphosura</taxon>
        <taxon>Limulidae</taxon>
        <taxon>Limulus</taxon>
    </lineage>
</organism>
<dbReference type="Pfam" id="PF00373">
    <property type="entry name" value="FERM_M"/>
    <property type="match status" value="2"/>
</dbReference>
<gene>
    <name evidence="5" type="primary">LOC106466612</name>
</gene>
<evidence type="ECO:0000313" key="5">
    <source>
        <dbReference type="RefSeq" id="XP_013782360.1"/>
    </source>
</evidence>
<feature type="compositionally biased region" description="Polar residues" evidence="1">
    <location>
        <begin position="182"/>
        <end position="200"/>
    </location>
</feature>
<dbReference type="CDD" id="cd17095">
    <property type="entry name" value="FERM_F0_kindlins"/>
    <property type="match status" value="1"/>
</dbReference>
<dbReference type="PANTHER" id="PTHR16160:SF13">
    <property type="entry name" value="FERMITIN 2-RELATED"/>
    <property type="match status" value="1"/>
</dbReference>
<feature type="domain" description="PH" evidence="2">
    <location>
        <begin position="376"/>
        <end position="479"/>
    </location>
</feature>